<proteinExistence type="predicted"/>
<protein>
    <recommendedName>
        <fullName evidence="1">BTB domain-containing protein</fullName>
    </recommendedName>
</protein>
<dbReference type="EMBL" id="JH668398">
    <property type="protein sequence ID" value="KAG6451025.1"/>
    <property type="molecule type" value="Genomic_DNA"/>
</dbReference>
<reference evidence="2" key="2">
    <citation type="submission" date="2020-12" db="EMBL/GenBank/DDBJ databases">
        <authorList>
            <person name="Kanost M."/>
        </authorList>
    </citation>
    <scope>NUCLEOTIDE SEQUENCE</scope>
</reference>
<reference evidence="2" key="1">
    <citation type="journal article" date="2016" name="Insect Biochem. Mol. Biol.">
        <title>Multifaceted biological insights from a draft genome sequence of the tobacco hornworm moth, Manduca sexta.</title>
        <authorList>
            <person name="Kanost M.R."/>
            <person name="Arrese E.L."/>
            <person name="Cao X."/>
            <person name="Chen Y.R."/>
            <person name="Chellapilla S."/>
            <person name="Goldsmith M.R."/>
            <person name="Grosse-Wilde E."/>
            <person name="Heckel D.G."/>
            <person name="Herndon N."/>
            <person name="Jiang H."/>
            <person name="Papanicolaou A."/>
            <person name="Qu J."/>
            <person name="Soulages J.L."/>
            <person name="Vogel H."/>
            <person name="Walters J."/>
            <person name="Waterhouse R.M."/>
            <person name="Ahn S.J."/>
            <person name="Almeida F.C."/>
            <person name="An C."/>
            <person name="Aqrawi P."/>
            <person name="Bretschneider A."/>
            <person name="Bryant W.B."/>
            <person name="Bucks S."/>
            <person name="Chao H."/>
            <person name="Chevignon G."/>
            <person name="Christen J.M."/>
            <person name="Clarke D.F."/>
            <person name="Dittmer N.T."/>
            <person name="Ferguson L.C.F."/>
            <person name="Garavelou S."/>
            <person name="Gordon K.H.J."/>
            <person name="Gunaratna R.T."/>
            <person name="Han Y."/>
            <person name="Hauser F."/>
            <person name="He Y."/>
            <person name="Heidel-Fischer H."/>
            <person name="Hirsh A."/>
            <person name="Hu Y."/>
            <person name="Jiang H."/>
            <person name="Kalra D."/>
            <person name="Klinner C."/>
            <person name="Konig C."/>
            <person name="Kovar C."/>
            <person name="Kroll A.R."/>
            <person name="Kuwar S.S."/>
            <person name="Lee S.L."/>
            <person name="Lehman R."/>
            <person name="Li K."/>
            <person name="Li Z."/>
            <person name="Liang H."/>
            <person name="Lovelace S."/>
            <person name="Lu Z."/>
            <person name="Mansfield J.H."/>
            <person name="McCulloch K.J."/>
            <person name="Mathew T."/>
            <person name="Morton B."/>
            <person name="Muzny D.M."/>
            <person name="Neunemann D."/>
            <person name="Ongeri F."/>
            <person name="Pauchet Y."/>
            <person name="Pu L.L."/>
            <person name="Pyrousis I."/>
            <person name="Rao X.J."/>
            <person name="Redding A."/>
            <person name="Roesel C."/>
            <person name="Sanchez-Gracia A."/>
            <person name="Schaack S."/>
            <person name="Shukla A."/>
            <person name="Tetreau G."/>
            <person name="Wang Y."/>
            <person name="Xiong G.H."/>
            <person name="Traut W."/>
            <person name="Walsh T.K."/>
            <person name="Worley K.C."/>
            <person name="Wu D."/>
            <person name="Wu W."/>
            <person name="Wu Y.Q."/>
            <person name="Zhang X."/>
            <person name="Zou Z."/>
            <person name="Zucker H."/>
            <person name="Briscoe A.D."/>
            <person name="Burmester T."/>
            <person name="Clem R.J."/>
            <person name="Feyereisen R."/>
            <person name="Grimmelikhuijzen C.J.P."/>
            <person name="Hamodrakas S.J."/>
            <person name="Hansson B.S."/>
            <person name="Huguet E."/>
            <person name="Jermiin L.S."/>
            <person name="Lan Q."/>
            <person name="Lehman H.K."/>
            <person name="Lorenzen M."/>
            <person name="Merzendorfer H."/>
            <person name="Michalopoulos I."/>
            <person name="Morton D.B."/>
            <person name="Muthukrishnan S."/>
            <person name="Oakeshott J.G."/>
            <person name="Palmer W."/>
            <person name="Park Y."/>
            <person name="Passarelli A.L."/>
            <person name="Rozas J."/>
            <person name="Schwartz L.M."/>
            <person name="Smith W."/>
            <person name="Southgate A."/>
            <person name="Vilcinskas A."/>
            <person name="Vogt R."/>
            <person name="Wang P."/>
            <person name="Werren J."/>
            <person name="Yu X.Q."/>
            <person name="Zhou J.J."/>
            <person name="Brown S.J."/>
            <person name="Scherer S.E."/>
            <person name="Richards S."/>
            <person name="Blissard G.W."/>
        </authorList>
    </citation>
    <scope>NUCLEOTIDE SEQUENCE</scope>
</reference>
<dbReference type="SMART" id="SM00225">
    <property type="entry name" value="BTB"/>
    <property type="match status" value="1"/>
</dbReference>
<dbReference type="Pfam" id="PF00651">
    <property type="entry name" value="BTB"/>
    <property type="match status" value="1"/>
</dbReference>
<dbReference type="Proteomes" id="UP000791440">
    <property type="component" value="Unassembled WGS sequence"/>
</dbReference>
<evidence type="ECO:0000313" key="3">
    <source>
        <dbReference type="Proteomes" id="UP000791440"/>
    </source>
</evidence>
<feature type="domain" description="BTB" evidence="1">
    <location>
        <begin position="1"/>
        <end position="64"/>
    </location>
</feature>
<dbReference type="PROSITE" id="PS50097">
    <property type="entry name" value="BTB"/>
    <property type="match status" value="1"/>
</dbReference>
<dbReference type="AlphaFoldDB" id="A0A922CL60"/>
<keyword evidence="3" id="KW-1185">Reference proteome</keyword>
<sequence>MKSAEGTEFNVHKAVLGSRSPVLKAHFAHDTTESYTNIVESPFEADVLQEVLTFIYSNKVPKAGEIPDKLLEAADYYQLDGLKSLCTQKLYEKLTAENAIDTLQLADRHHADSLKQLSLLFIKDRAGKFIKKSGGWSKVESVTLLQYTCDWFMKSDTN</sequence>
<dbReference type="PANTHER" id="PTHR24413">
    <property type="entry name" value="SPECKLE-TYPE POZ PROTEIN"/>
    <property type="match status" value="1"/>
</dbReference>
<dbReference type="InterPro" id="IPR000210">
    <property type="entry name" value="BTB/POZ_dom"/>
</dbReference>
<accession>A0A922CL60</accession>
<evidence type="ECO:0000313" key="2">
    <source>
        <dbReference type="EMBL" id="KAG6451025.1"/>
    </source>
</evidence>
<gene>
    <name evidence="2" type="ORF">O3G_MSEX006891</name>
</gene>
<comment type="caution">
    <text evidence="2">The sequence shown here is derived from an EMBL/GenBank/DDBJ whole genome shotgun (WGS) entry which is preliminary data.</text>
</comment>
<evidence type="ECO:0000259" key="1">
    <source>
        <dbReference type="PROSITE" id="PS50097"/>
    </source>
</evidence>
<organism evidence="2 3">
    <name type="scientific">Manduca sexta</name>
    <name type="common">Tobacco hawkmoth</name>
    <name type="synonym">Tobacco hornworm</name>
    <dbReference type="NCBI Taxonomy" id="7130"/>
    <lineage>
        <taxon>Eukaryota</taxon>
        <taxon>Metazoa</taxon>
        <taxon>Ecdysozoa</taxon>
        <taxon>Arthropoda</taxon>
        <taxon>Hexapoda</taxon>
        <taxon>Insecta</taxon>
        <taxon>Pterygota</taxon>
        <taxon>Neoptera</taxon>
        <taxon>Endopterygota</taxon>
        <taxon>Lepidoptera</taxon>
        <taxon>Glossata</taxon>
        <taxon>Ditrysia</taxon>
        <taxon>Bombycoidea</taxon>
        <taxon>Sphingidae</taxon>
        <taxon>Sphinginae</taxon>
        <taxon>Sphingini</taxon>
        <taxon>Manduca</taxon>
    </lineage>
</organism>
<name>A0A922CL60_MANSE</name>